<accession>L8G6Z1</accession>
<sequence length="64" mass="6913">MTQGAEPPKRTKTPPSYGKGRSASPPQSNRVRTGTGPTLAKRRIETTRTTPPYYQQPERGTGAG</sequence>
<dbReference type="VEuPathDB" id="FungiDB:GMDG_00374"/>
<feature type="region of interest" description="Disordered" evidence="1">
    <location>
        <begin position="1"/>
        <end position="64"/>
    </location>
</feature>
<feature type="non-terminal residue" evidence="2">
    <location>
        <position position="64"/>
    </location>
</feature>
<proteinExistence type="predicted"/>
<organism evidence="2 3">
    <name type="scientific">Pseudogymnoascus destructans (strain ATCC MYA-4855 / 20631-21)</name>
    <name type="common">Bat white-nose syndrome fungus</name>
    <name type="synonym">Geomyces destructans</name>
    <dbReference type="NCBI Taxonomy" id="658429"/>
    <lineage>
        <taxon>Eukaryota</taxon>
        <taxon>Fungi</taxon>
        <taxon>Dikarya</taxon>
        <taxon>Ascomycota</taxon>
        <taxon>Pezizomycotina</taxon>
        <taxon>Leotiomycetes</taxon>
        <taxon>Thelebolales</taxon>
        <taxon>Thelebolaceae</taxon>
        <taxon>Pseudogymnoascus</taxon>
    </lineage>
</organism>
<dbReference type="EMBL" id="GL573172">
    <property type="protein sequence ID" value="ELR07751.1"/>
    <property type="molecule type" value="Genomic_DNA"/>
</dbReference>
<evidence type="ECO:0000313" key="2">
    <source>
        <dbReference type="EMBL" id="ELR07751.1"/>
    </source>
</evidence>
<reference evidence="3" key="1">
    <citation type="submission" date="2010-09" db="EMBL/GenBank/DDBJ databases">
        <title>The genome sequence of Geomyces destructans 20631-21.</title>
        <authorList>
            <consortium name="The Broad Institute Genome Sequencing Platform"/>
            <person name="Cuomo C.A."/>
            <person name="Blehert D.S."/>
            <person name="Lorch J.M."/>
            <person name="Young S.K."/>
            <person name="Zeng Q."/>
            <person name="Gargeya S."/>
            <person name="Fitzgerald M."/>
            <person name="Haas B."/>
            <person name="Abouelleil A."/>
            <person name="Alvarado L."/>
            <person name="Arachchi H.M."/>
            <person name="Berlin A."/>
            <person name="Brown A."/>
            <person name="Chapman S.B."/>
            <person name="Chen Z."/>
            <person name="Dunbar C."/>
            <person name="Freedman E."/>
            <person name="Gearin G."/>
            <person name="Gellesch M."/>
            <person name="Goldberg J."/>
            <person name="Griggs A."/>
            <person name="Gujja S."/>
            <person name="Heiman D."/>
            <person name="Howarth C."/>
            <person name="Larson L."/>
            <person name="Lui A."/>
            <person name="MacDonald P.J.P."/>
            <person name="Montmayeur A."/>
            <person name="Murphy C."/>
            <person name="Neiman D."/>
            <person name="Pearson M."/>
            <person name="Priest M."/>
            <person name="Roberts A."/>
            <person name="Saif S."/>
            <person name="Shea T."/>
            <person name="Shenoy N."/>
            <person name="Sisk P."/>
            <person name="Stolte C."/>
            <person name="Sykes S."/>
            <person name="Wortman J."/>
            <person name="Nusbaum C."/>
            <person name="Birren B."/>
        </authorList>
    </citation>
    <scope>NUCLEOTIDE SEQUENCE [LARGE SCALE GENOMIC DNA]</scope>
    <source>
        <strain evidence="3">ATCC MYA-4855 / 20631-21</strain>
    </source>
</reference>
<feature type="compositionally biased region" description="Low complexity" evidence="1">
    <location>
        <begin position="47"/>
        <end position="57"/>
    </location>
</feature>
<protein>
    <submittedName>
        <fullName evidence="2">Uncharacterized protein</fullName>
    </submittedName>
</protein>
<keyword evidence="3" id="KW-1185">Reference proteome</keyword>
<evidence type="ECO:0000313" key="3">
    <source>
        <dbReference type="Proteomes" id="UP000011064"/>
    </source>
</evidence>
<dbReference type="AlphaFoldDB" id="L8G6Z1"/>
<evidence type="ECO:0000256" key="1">
    <source>
        <dbReference type="SAM" id="MobiDB-lite"/>
    </source>
</evidence>
<gene>
    <name evidence="2" type="ORF">GMDG_00374</name>
</gene>
<dbReference type="InParanoid" id="L8G6Z1"/>
<name>L8G6Z1_PSED2</name>
<dbReference type="HOGENOM" id="CLU_2873973_0_0_1"/>
<dbReference type="Proteomes" id="UP000011064">
    <property type="component" value="Unassembled WGS sequence"/>
</dbReference>
<feature type="compositionally biased region" description="Polar residues" evidence="1">
    <location>
        <begin position="24"/>
        <end position="36"/>
    </location>
</feature>